<dbReference type="Proteomes" id="UP000251002">
    <property type="component" value="Unassembled WGS sequence"/>
</dbReference>
<dbReference type="InterPro" id="IPR038765">
    <property type="entry name" value="Papain-like_cys_pep_sf"/>
</dbReference>
<evidence type="ECO:0000313" key="2">
    <source>
        <dbReference type="Proteomes" id="UP000251002"/>
    </source>
</evidence>
<keyword evidence="2" id="KW-1185">Reference proteome</keyword>
<comment type="caution">
    <text evidence="1">The sequence shown here is derived from an EMBL/GenBank/DDBJ whole genome shotgun (WGS) entry which is preliminary data.</text>
</comment>
<gene>
    <name evidence="1" type="ORF">DP120_14085</name>
</gene>
<sequence>MKAPEEILAVWRKFDDFPMETLTKAWLYSKQSNRKQRDVEAMKQHHKEFGVTGNCFDLAIWLLDAFKEAGIEAYPIGSELGTGDDHAAVMAVDRKGRRFLCDLGDQWLQPILIDGDDVAYTDEKLAGFFPGAEVQVLPEKDTFKVVYHRLNGKFSTQIYSTLPVSMKEFLAAADFSQSHVYPKPLLEVRLPWENETAHWEFCNWKSFLSTSKGLVEDPPLSTIDEWVERIHEKTGYDKTLLKESLEYFKGLEESSAS</sequence>
<organism evidence="1 2">
    <name type="scientific">Planococcus halotolerans</name>
    <dbReference type="NCBI Taxonomy" id="2233542"/>
    <lineage>
        <taxon>Bacteria</taxon>
        <taxon>Bacillati</taxon>
        <taxon>Bacillota</taxon>
        <taxon>Bacilli</taxon>
        <taxon>Bacillales</taxon>
        <taxon>Caryophanaceae</taxon>
        <taxon>Planococcus</taxon>
    </lineage>
</organism>
<evidence type="ECO:0000313" key="1">
    <source>
        <dbReference type="EMBL" id="RAZ75495.1"/>
    </source>
</evidence>
<dbReference type="AlphaFoldDB" id="A0A365KQW8"/>
<dbReference type="SUPFAM" id="SSF54001">
    <property type="entry name" value="Cysteine proteinases"/>
    <property type="match status" value="1"/>
</dbReference>
<dbReference type="RefSeq" id="WP_112224306.1">
    <property type="nucleotide sequence ID" value="NZ_CP047673.1"/>
</dbReference>
<name>A0A365KQW8_9BACL</name>
<reference evidence="1 2" key="1">
    <citation type="submission" date="2018-06" db="EMBL/GenBank/DDBJ databases">
        <title>The draft genome sequences of strains SCU63 and S1.</title>
        <authorList>
            <person name="Gan L."/>
        </authorList>
    </citation>
    <scope>NUCLEOTIDE SEQUENCE [LARGE SCALE GENOMIC DNA]</scope>
    <source>
        <strain evidence="1 2">SCU63</strain>
    </source>
</reference>
<accession>A0A365KQW8</accession>
<proteinExistence type="predicted"/>
<dbReference type="EMBL" id="QLZR01000006">
    <property type="protein sequence ID" value="RAZ75495.1"/>
    <property type="molecule type" value="Genomic_DNA"/>
</dbReference>
<evidence type="ECO:0008006" key="3">
    <source>
        <dbReference type="Google" id="ProtNLM"/>
    </source>
</evidence>
<protein>
    <recommendedName>
        <fullName evidence="3">Arylamine N-acetyltransferase</fullName>
    </recommendedName>
</protein>